<evidence type="ECO:0000256" key="10">
    <source>
        <dbReference type="ARBA" id="ARBA00038367"/>
    </source>
</evidence>
<dbReference type="InterPro" id="IPR001986">
    <property type="entry name" value="Enolpyruvate_Tfrase_dom"/>
</dbReference>
<evidence type="ECO:0000256" key="13">
    <source>
        <dbReference type="ARBA" id="ARBA00042443"/>
    </source>
</evidence>
<keyword evidence="6" id="KW-0133">Cell shape</keyword>
<keyword evidence="9" id="KW-0961">Cell wall biogenesis/degradation</keyword>
<dbReference type="InterPro" id="IPR013792">
    <property type="entry name" value="RNA3'P_cycl/enolpyr_Trfase_a/b"/>
</dbReference>
<evidence type="ECO:0000256" key="6">
    <source>
        <dbReference type="ARBA" id="ARBA00022960"/>
    </source>
</evidence>
<dbReference type="PANTHER" id="PTHR43783:SF1">
    <property type="entry name" value="UDP-N-ACETYLGLUCOSAMINE 1-CARBOXYVINYLTRANSFERASE"/>
    <property type="match status" value="1"/>
</dbReference>
<dbReference type="Gene3D" id="3.65.10.10">
    <property type="entry name" value="Enolpyruvate transferase domain"/>
    <property type="match status" value="2"/>
</dbReference>
<comment type="pathway">
    <text evidence="2">Cell wall biogenesis; peptidoglycan biosynthesis.</text>
</comment>
<dbReference type="AlphaFoldDB" id="A0A7Y0Q4E2"/>
<evidence type="ECO:0000256" key="2">
    <source>
        <dbReference type="ARBA" id="ARBA00004752"/>
    </source>
</evidence>
<keyword evidence="8" id="KW-0131">Cell cycle</keyword>
<dbReference type="Proteomes" id="UP000533476">
    <property type="component" value="Unassembled WGS sequence"/>
</dbReference>
<evidence type="ECO:0000256" key="15">
    <source>
        <dbReference type="ARBA" id="ARBA00047527"/>
    </source>
</evidence>
<dbReference type="GO" id="GO:0008360">
    <property type="term" value="P:regulation of cell shape"/>
    <property type="evidence" value="ECO:0007669"/>
    <property type="project" value="UniProtKB-KW"/>
</dbReference>
<keyword evidence="18" id="KW-1185">Reference proteome</keyword>
<dbReference type="GO" id="GO:0071555">
    <property type="term" value="P:cell wall organization"/>
    <property type="evidence" value="ECO:0007669"/>
    <property type="project" value="UniProtKB-KW"/>
</dbReference>
<dbReference type="GO" id="GO:0008760">
    <property type="term" value="F:UDP-N-acetylglucosamine 1-carboxyvinyltransferase activity"/>
    <property type="evidence" value="ECO:0007669"/>
    <property type="project" value="UniProtKB-EC"/>
</dbReference>
<feature type="domain" description="Enolpyruvate transferase" evidence="16">
    <location>
        <begin position="26"/>
        <end position="218"/>
    </location>
</feature>
<evidence type="ECO:0000256" key="5">
    <source>
        <dbReference type="ARBA" id="ARBA00022679"/>
    </source>
</evidence>
<gene>
    <name evidence="17" type="ORF">HIJ39_16380</name>
</gene>
<dbReference type="GO" id="GO:0009252">
    <property type="term" value="P:peptidoglycan biosynthetic process"/>
    <property type="evidence" value="ECO:0007669"/>
    <property type="project" value="UniProtKB-KW"/>
</dbReference>
<dbReference type="EMBL" id="JABBVZ010000073">
    <property type="protein sequence ID" value="NMP23911.1"/>
    <property type="molecule type" value="Genomic_DNA"/>
</dbReference>
<sequence>SGTVSLEVEARGRKKHGRYLGMAILVRIEGVQKLSGTRHEIIPDRLEAGTYLMAGAITGGVVTVANVIPEHLRTVLLKLSQAGAQIEEDMDWVRLVSPPRLQAVDIETLPHPGFPTDLHPQMVAALSVAEGVAVVQETVFENRFGYTHDLVRLGADIKVDRETAIIRGVDRLTGAPVQAQDIRGGAALVLAGLKAEGTTVVDGVEYIDRGYHRIEQKLAALGALIRRTA</sequence>
<evidence type="ECO:0000256" key="9">
    <source>
        <dbReference type="ARBA" id="ARBA00023316"/>
    </source>
</evidence>
<reference evidence="17 18" key="1">
    <citation type="submission" date="2020-04" db="EMBL/GenBank/DDBJ databases">
        <authorList>
            <person name="Zhang R."/>
            <person name="Schippers A."/>
        </authorList>
    </citation>
    <scope>NUCLEOTIDE SEQUENCE [LARGE SCALE GENOMIC DNA]</scope>
    <source>
        <strain evidence="17 18">DSM 109850</strain>
    </source>
</reference>
<evidence type="ECO:0000256" key="3">
    <source>
        <dbReference type="ARBA" id="ARBA00022490"/>
    </source>
</evidence>
<evidence type="ECO:0000313" key="17">
    <source>
        <dbReference type="EMBL" id="NMP23911.1"/>
    </source>
</evidence>
<keyword evidence="4" id="KW-0132">Cell division</keyword>
<organism evidence="17 18">
    <name type="scientific">Sulfobacillus harzensis</name>
    <dbReference type="NCBI Taxonomy" id="2729629"/>
    <lineage>
        <taxon>Bacteria</taxon>
        <taxon>Bacillati</taxon>
        <taxon>Bacillota</taxon>
        <taxon>Clostridia</taxon>
        <taxon>Eubacteriales</taxon>
        <taxon>Clostridiales Family XVII. Incertae Sedis</taxon>
        <taxon>Sulfobacillus</taxon>
    </lineage>
</organism>
<dbReference type="EC" id="2.5.1.7" evidence="11"/>
<comment type="catalytic activity">
    <reaction evidence="15">
        <text>phosphoenolpyruvate + UDP-N-acetyl-alpha-D-glucosamine = UDP-N-acetyl-3-O-(1-carboxyvinyl)-alpha-D-glucosamine + phosphate</text>
        <dbReference type="Rhea" id="RHEA:18681"/>
        <dbReference type="ChEBI" id="CHEBI:43474"/>
        <dbReference type="ChEBI" id="CHEBI:57705"/>
        <dbReference type="ChEBI" id="CHEBI:58702"/>
        <dbReference type="ChEBI" id="CHEBI:68483"/>
        <dbReference type="EC" id="2.5.1.7"/>
    </reaction>
</comment>
<protein>
    <recommendedName>
        <fullName evidence="12">UDP-N-acetylglucosamine 1-carboxyvinyltransferase</fullName>
        <ecNumber evidence="11">2.5.1.7</ecNumber>
    </recommendedName>
    <alternativeName>
        <fullName evidence="13">Enoylpyruvate transferase</fullName>
    </alternativeName>
    <alternativeName>
        <fullName evidence="14">UDP-N-acetylglucosamine enolpyruvyl transferase</fullName>
    </alternativeName>
</protein>
<evidence type="ECO:0000256" key="7">
    <source>
        <dbReference type="ARBA" id="ARBA00022984"/>
    </source>
</evidence>
<name>A0A7Y0Q4E2_9FIRM</name>
<keyword evidence="5" id="KW-0808">Transferase</keyword>
<comment type="subcellular location">
    <subcellularLocation>
        <location evidence="1">Cytoplasm</location>
    </subcellularLocation>
</comment>
<comment type="caution">
    <text evidence="17">The sequence shown here is derived from an EMBL/GenBank/DDBJ whole genome shotgun (WGS) entry which is preliminary data.</text>
</comment>
<evidence type="ECO:0000256" key="4">
    <source>
        <dbReference type="ARBA" id="ARBA00022618"/>
    </source>
</evidence>
<comment type="similarity">
    <text evidence="10">Belongs to the EPSP synthase family. MurA subfamily.</text>
</comment>
<dbReference type="GO" id="GO:0051301">
    <property type="term" value="P:cell division"/>
    <property type="evidence" value="ECO:0007669"/>
    <property type="project" value="UniProtKB-KW"/>
</dbReference>
<evidence type="ECO:0000256" key="12">
    <source>
        <dbReference type="ARBA" id="ARBA00039754"/>
    </source>
</evidence>
<evidence type="ECO:0000256" key="8">
    <source>
        <dbReference type="ARBA" id="ARBA00023306"/>
    </source>
</evidence>
<evidence type="ECO:0000259" key="16">
    <source>
        <dbReference type="Pfam" id="PF00275"/>
    </source>
</evidence>
<dbReference type="RefSeq" id="WP_420824579.1">
    <property type="nucleotide sequence ID" value="NZ_JABBVZ010000073.1"/>
</dbReference>
<dbReference type="GO" id="GO:0005737">
    <property type="term" value="C:cytoplasm"/>
    <property type="evidence" value="ECO:0007669"/>
    <property type="project" value="UniProtKB-SubCell"/>
</dbReference>
<accession>A0A7Y0Q4E2</accession>
<dbReference type="InterPro" id="IPR036968">
    <property type="entry name" value="Enolpyruvate_Tfrase_sf"/>
</dbReference>
<dbReference type="SUPFAM" id="SSF55205">
    <property type="entry name" value="EPT/RTPC-like"/>
    <property type="match status" value="1"/>
</dbReference>
<dbReference type="Pfam" id="PF00275">
    <property type="entry name" value="EPSP_synthase"/>
    <property type="match status" value="1"/>
</dbReference>
<evidence type="ECO:0000313" key="18">
    <source>
        <dbReference type="Proteomes" id="UP000533476"/>
    </source>
</evidence>
<evidence type="ECO:0000256" key="1">
    <source>
        <dbReference type="ARBA" id="ARBA00004496"/>
    </source>
</evidence>
<evidence type="ECO:0000256" key="11">
    <source>
        <dbReference type="ARBA" id="ARBA00039108"/>
    </source>
</evidence>
<keyword evidence="7" id="KW-0573">Peptidoglycan synthesis</keyword>
<proteinExistence type="inferred from homology"/>
<dbReference type="PANTHER" id="PTHR43783">
    <property type="entry name" value="UDP-N-ACETYLGLUCOSAMINE 1-CARBOXYVINYLTRANSFERASE"/>
    <property type="match status" value="1"/>
</dbReference>
<keyword evidence="3" id="KW-0963">Cytoplasm</keyword>
<dbReference type="InterPro" id="IPR050068">
    <property type="entry name" value="MurA_subfamily"/>
</dbReference>
<feature type="non-terminal residue" evidence="17">
    <location>
        <position position="1"/>
    </location>
</feature>
<evidence type="ECO:0000256" key="14">
    <source>
        <dbReference type="ARBA" id="ARBA00042842"/>
    </source>
</evidence>